<dbReference type="EMBL" id="CM046400">
    <property type="protein sequence ID" value="KAI8525272.1"/>
    <property type="molecule type" value="Genomic_DNA"/>
</dbReference>
<accession>A0ACC0LAB0</accession>
<gene>
    <name evidence="1" type="ORF">RHMOL_Rhmol13G0217800</name>
</gene>
<name>A0ACC0LAB0_RHOML</name>
<dbReference type="Proteomes" id="UP001062846">
    <property type="component" value="Chromosome 13"/>
</dbReference>
<evidence type="ECO:0000313" key="1">
    <source>
        <dbReference type="EMBL" id="KAI8525272.1"/>
    </source>
</evidence>
<proteinExistence type="predicted"/>
<keyword evidence="2" id="KW-1185">Reference proteome</keyword>
<organism evidence="1 2">
    <name type="scientific">Rhododendron molle</name>
    <name type="common">Chinese azalea</name>
    <name type="synonym">Azalea mollis</name>
    <dbReference type="NCBI Taxonomy" id="49168"/>
    <lineage>
        <taxon>Eukaryota</taxon>
        <taxon>Viridiplantae</taxon>
        <taxon>Streptophyta</taxon>
        <taxon>Embryophyta</taxon>
        <taxon>Tracheophyta</taxon>
        <taxon>Spermatophyta</taxon>
        <taxon>Magnoliopsida</taxon>
        <taxon>eudicotyledons</taxon>
        <taxon>Gunneridae</taxon>
        <taxon>Pentapetalae</taxon>
        <taxon>asterids</taxon>
        <taxon>Ericales</taxon>
        <taxon>Ericaceae</taxon>
        <taxon>Ericoideae</taxon>
        <taxon>Rhodoreae</taxon>
        <taxon>Rhododendron</taxon>
    </lineage>
</organism>
<evidence type="ECO:0000313" key="2">
    <source>
        <dbReference type="Proteomes" id="UP001062846"/>
    </source>
</evidence>
<sequence>MTSLCGGIHIISTNEKEGNVHPLLRRVNKIALVQPLPPRSPLNGTNKMTNYPNIPRTQSSNSRVKIVQIRKVGKRKIGLNSLFL</sequence>
<comment type="caution">
    <text evidence="1">The sequence shown here is derived from an EMBL/GenBank/DDBJ whole genome shotgun (WGS) entry which is preliminary data.</text>
</comment>
<reference evidence="1" key="1">
    <citation type="submission" date="2022-02" db="EMBL/GenBank/DDBJ databases">
        <title>Plant Genome Project.</title>
        <authorList>
            <person name="Zhang R.-G."/>
        </authorList>
    </citation>
    <scope>NUCLEOTIDE SEQUENCE</scope>
    <source>
        <strain evidence="1">AT1</strain>
    </source>
</reference>
<protein>
    <submittedName>
        <fullName evidence="1">Uncharacterized protein</fullName>
    </submittedName>
</protein>